<proteinExistence type="predicted"/>
<dbReference type="EMBL" id="JANPWB010000013">
    <property type="protein sequence ID" value="KAJ1103877.1"/>
    <property type="molecule type" value="Genomic_DNA"/>
</dbReference>
<dbReference type="Proteomes" id="UP001066276">
    <property type="component" value="Chromosome 9"/>
</dbReference>
<feature type="region of interest" description="Disordered" evidence="1">
    <location>
        <begin position="1"/>
        <end position="41"/>
    </location>
</feature>
<organism evidence="2 3">
    <name type="scientific">Pleurodeles waltl</name>
    <name type="common">Iberian ribbed newt</name>
    <dbReference type="NCBI Taxonomy" id="8319"/>
    <lineage>
        <taxon>Eukaryota</taxon>
        <taxon>Metazoa</taxon>
        <taxon>Chordata</taxon>
        <taxon>Craniata</taxon>
        <taxon>Vertebrata</taxon>
        <taxon>Euteleostomi</taxon>
        <taxon>Amphibia</taxon>
        <taxon>Batrachia</taxon>
        <taxon>Caudata</taxon>
        <taxon>Salamandroidea</taxon>
        <taxon>Salamandridae</taxon>
        <taxon>Pleurodelinae</taxon>
        <taxon>Pleurodeles</taxon>
    </lineage>
</organism>
<sequence>FLVTEDGSPAVVLSGRPEKEERKAGLGRRSPPPIPSKEVRQCDTGVHSSLRMEIDGCLLVHQDYWGSAVNHACFIKLVNKTTKIRPSLEDKAAGADRVHCCR</sequence>
<name>A0AAV7MNB1_PLEWA</name>
<evidence type="ECO:0000313" key="2">
    <source>
        <dbReference type="EMBL" id="KAJ1103877.1"/>
    </source>
</evidence>
<keyword evidence="3" id="KW-1185">Reference proteome</keyword>
<reference evidence="2" key="1">
    <citation type="journal article" date="2022" name="bioRxiv">
        <title>Sequencing and chromosome-scale assembly of the giantPleurodeles waltlgenome.</title>
        <authorList>
            <person name="Brown T."/>
            <person name="Elewa A."/>
            <person name="Iarovenko S."/>
            <person name="Subramanian E."/>
            <person name="Araus A.J."/>
            <person name="Petzold A."/>
            <person name="Susuki M."/>
            <person name="Suzuki K.-i.T."/>
            <person name="Hayashi T."/>
            <person name="Toyoda A."/>
            <person name="Oliveira C."/>
            <person name="Osipova E."/>
            <person name="Leigh N.D."/>
            <person name="Simon A."/>
            <person name="Yun M.H."/>
        </authorList>
    </citation>
    <scope>NUCLEOTIDE SEQUENCE</scope>
    <source>
        <strain evidence="2">20211129_DDA</strain>
        <tissue evidence="2">Liver</tissue>
    </source>
</reference>
<dbReference type="AlphaFoldDB" id="A0AAV7MNB1"/>
<comment type="caution">
    <text evidence="2">The sequence shown here is derived from an EMBL/GenBank/DDBJ whole genome shotgun (WGS) entry which is preliminary data.</text>
</comment>
<protein>
    <submittedName>
        <fullName evidence="2">Uncharacterized protein</fullName>
    </submittedName>
</protein>
<gene>
    <name evidence="2" type="ORF">NDU88_001298</name>
</gene>
<evidence type="ECO:0000313" key="3">
    <source>
        <dbReference type="Proteomes" id="UP001066276"/>
    </source>
</evidence>
<accession>A0AAV7MNB1</accession>
<evidence type="ECO:0000256" key="1">
    <source>
        <dbReference type="SAM" id="MobiDB-lite"/>
    </source>
</evidence>
<feature type="non-terminal residue" evidence="2">
    <location>
        <position position="1"/>
    </location>
</feature>